<protein>
    <submittedName>
        <fullName evidence="1">Uncharacterized protein</fullName>
    </submittedName>
</protein>
<dbReference type="EMBL" id="JARJLG010000001">
    <property type="protein sequence ID" value="KAJ7784849.1"/>
    <property type="molecule type" value="Genomic_DNA"/>
</dbReference>
<evidence type="ECO:0000313" key="2">
    <source>
        <dbReference type="Proteomes" id="UP001215280"/>
    </source>
</evidence>
<keyword evidence="2" id="KW-1185">Reference proteome</keyword>
<evidence type="ECO:0000313" key="1">
    <source>
        <dbReference type="EMBL" id="KAJ7784849.1"/>
    </source>
</evidence>
<gene>
    <name evidence="1" type="ORF">DFH07DRAFT_726090</name>
</gene>
<proteinExistence type="predicted"/>
<sequence>YWAFPMEHCCGSVQPGIWSHRFPCTSIDQYLMEMAQLTQIKVVVLHKNSPWWGLTATSRAHFWTHSVSKPTLIIWCFT</sequence>
<feature type="non-terminal residue" evidence="1">
    <location>
        <position position="1"/>
    </location>
</feature>
<organism evidence="1 2">
    <name type="scientific">Mycena maculata</name>
    <dbReference type="NCBI Taxonomy" id="230809"/>
    <lineage>
        <taxon>Eukaryota</taxon>
        <taxon>Fungi</taxon>
        <taxon>Dikarya</taxon>
        <taxon>Basidiomycota</taxon>
        <taxon>Agaricomycotina</taxon>
        <taxon>Agaricomycetes</taxon>
        <taxon>Agaricomycetidae</taxon>
        <taxon>Agaricales</taxon>
        <taxon>Marasmiineae</taxon>
        <taxon>Mycenaceae</taxon>
        <taxon>Mycena</taxon>
    </lineage>
</organism>
<dbReference type="AlphaFoldDB" id="A0AAD7KHH5"/>
<name>A0AAD7KHH5_9AGAR</name>
<comment type="caution">
    <text evidence="1">The sequence shown here is derived from an EMBL/GenBank/DDBJ whole genome shotgun (WGS) entry which is preliminary data.</text>
</comment>
<reference evidence="1" key="1">
    <citation type="submission" date="2023-03" db="EMBL/GenBank/DDBJ databases">
        <title>Massive genome expansion in bonnet fungi (Mycena s.s.) driven by repeated elements and novel gene families across ecological guilds.</title>
        <authorList>
            <consortium name="Lawrence Berkeley National Laboratory"/>
            <person name="Harder C.B."/>
            <person name="Miyauchi S."/>
            <person name="Viragh M."/>
            <person name="Kuo A."/>
            <person name="Thoen E."/>
            <person name="Andreopoulos B."/>
            <person name="Lu D."/>
            <person name="Skrede I."/>
            <person name="Drula E."/>
            <person name="Henrissat B."/>
            <person name="Morin E."/>
            <person name="Kohler A."/>
            <person name="Barry K."/>
            <person name="LaButti K."/>
            <person name="Morin E."/>
            <person name="Salamov A."/>
            <person name="Lipzen A."/>
            <person name="Mereny Z."/>
            <person name="Hegedus B."/>
            <person name="Baldrian P."/>
            <person name="Stursova M."/>
            <person name="Weitz H."/>
            <person name="Taylor A."/>
            <person name="Grigoriev I.V."/>
            <person name="Nagy L.G."/>
            <person name="Martin F."/>
            <person name="Kauserud H."/>
        </authorList>
    </citation>
    <scope>NUCLEOTIDE SEQUENCE</scope>
    <source>
        <strain evidence="1">CBHHK188m</strain>
    </source>
</reference>
<dbReference type="Proteomes" id="UP001215280">
    <property type="component" value="Unassembled WGS sequence"/>
</dbReference>
<accession>A0AAD7KHH5</accession>